<dbReference type="SUPFAM" id="SSF46565">
    <property type="entry name" value="Chaperone J-domain"/>
    <property type="match status" value="1"/>
</dbReference>
<dbReference type="PROSITE" id="PS50076">
    <property type="entry name" value="DNAJ_2"/>
    <property type="match status" value="1"/>
</dbReference>
<reference evidence="4 5" key="1">
    <citation type="submission" date="2023-11" db="UniProtKB">
        <authorList>
            <consortium name="WormBaseParasite"/>
        </authorList>
    </citation>
    <scope>IDENTIFICATION</scope>
</reference>
<dbReference type="Pfam" id="PF09350">
    <property type="entry name" value="DJC28_CD"/>
    <property type="match status" value="1"/>
</dbReference>
<evidence type="ECO:0000313" key="4">
    <source>
        <dbReference type="WBParaSite" id="SMTH1_13230.1"/>
    </source>
</evidence>
<dbReference type="AlphaFoldDB" id="A0AA85AV98"/>
<evidence type="ECO:0000313" key="3">
    <source>
        <dbReference type="Proteomes" id="UP000050791"/>
    </source>
</evidence>
<dbReference type="InterPro" id="IPR036869">
    <property type="entry name" value="J_dom_sf"/>
</dbReference>
<dbReference type="Proteomes" id="UP000050791">
    <property type="component" value="Unassembled WGS sequence"/>
</dbReference>
<evidence type="ECO:0000313" key="5">
    <source>
        <dbReference type="WBParaSite" id="SMTH1_13230.2"/>
    </source>
</evidence>
<dbReference type="PRINTS" id="PR00625">
    <property type="entry name" value="JDOMAIN"/>
</dbReference>
<dbReference type="CDD" id="cd06257">
    <property type="entry name" value="DnaJ"/>
    <property type="match status" value="1"/>
</dbReference>
<organism evidence="3 5">
    <name type="scientific">Schistosoma mattheei</name>
    <dbReference type="NCBI Taxonomy" id="31246"/>
    <lineage>
        <taxon>Eukaryota</taxon>
        <taxon>Metazoa</taxon>
        <taxon>Spiralia</taxon>
        <taxon>Lophotrochozoa</taxon>
        <taxon>Platyhelminthes</taxon>
        <taxon>Trematoda</taxon>
        <taxon>Digenea</taxon>
        <taxon>Strigeidida</taxon>
        <taxon>Schistosomatoidea</taxon>
        <taxon>Schistosomatidae</taxon>
        <taxon>Schistosoma</taxon>
    </lineage>
</organism>
<name>A0AA85AV98_9TREM</name>
<dbReference type="InterPro" id="IPR001623">
    <property type="entry name" value="DnaJ_domain"/>
</dbReference>
<dbReference type="InterPro" id="IPR052573">
    <property type="entry name" value="DnaJ_C_subfamily_28"/>
</dbReference>
<dbReference type="WBParaSite" id="SMTH1_13230.1">
    <property type="protein sequence ID" value="SMTH1_13230.1"/>
    <property type="gene ID" value="SMTH1_13230"/>
</dbReference>
<evidence type="ECO:0000256" key="1">
    <source>
        <dbReference type="SAM" id="MobiDB-lite"/>
    </source>
</evidence>
<sequence>MKSTLLYNKIKMFLFRTSETLNQSTSILNIWRHFSIKLTHEAMKAFELLGISTSSTPEECRRAYLNLARRIHPDVKSKIMDTSNDNNSNNNINNDFQKRTNVEFHQLHKAYTLAYEICLDNHESGNDYILEQLDNDIQEFPHKAPQHRRFLDLGRQEQHLDGLQQCVNSGRLNEHRKYIQSQRVVKALQGATDCRVKNLMKSVNYDYDDSQRDCNKLIPKRLSVSKKNIDINTPDHVDYISRTAEEQIQKAMNQGEFNNLSGQGHPIDYDKNPYVFGDSTDRRLNQLMANQGFLPKWVLLNKEVNSRWNIAIDKLNSVYNVASNLHSTIWSEACKDFEEEVKELNRLLDQYNLLVPSHQMQRFHLNSKTAIDQLMKAKQSHTNEQNKRDPTTTQNESKDDVPQTEDNNQSLWDPRYMAEVMRDFYRELARSWASILRGFKDHK</sequence>
<dbReference type="Gene3D" id="1.10.287.110">
    <property type="entry name" value="DnaJ domain"/>
    <property type="match status" value="1"/>
</dbReference>
<feature type="domain" description="J" evidence="2">
    <location>
        <begin position="44"/>
        <end position="123"/>
    </location>
</feature>
<accession>A0AA85AV98</accession>
<feature type="region of interest" description="Disordered" evidence="1">
    <location>
        <begin position="375"/>
        <end position="412"/>
    </location>
</feature>
<evidence type="ECO:0000259" key="2">
    <source>
        <dbReference type="PROSITE" id="PS50076"/>
    </source>
</evidence>
<feature type="compositionally biased region" description="Basic and acidic residues" evidence="1">
    <location>
        <begin position="384"/>
        <end position="401"/>
    </location>
</feature>
<dbReference type="PANTHER" id="PTHR39158">
    <property type="entry name" value="OS08G0560600 PROTEIN"/>
    <property type="match status" value="1"/>
</dbReference>
<dbReference type="WBParaSite" id="SMTH1_13230.2">
    <property type="protein sequence ID" value="SMTH1_13230.2"/>
    <property type="gene ID" value="SMTH1_13230"/>
</dbReference>
<dbReference type="PANTHER" id="PTHR39158:SF1">
    <property type="entry name" value="DNAJ HOMOLOG SUBFAMILY C MEMBER 28"/>
    <property type="match status" value="1"/>
</dbReference>
<dbReference type="InterPro" id="IPR018961">
    <property type="entry name" value="DnaJ_homolog_subfam-C_membr-28"/>
</dbReference>
<protein>
    <recommendedName>
        <fullName evidence="2">J domain-containing protein</fullName>
    </recommendedName>
</protein>
<proteinExistence type="predicted"/>